<sequence>MLYATLTQRKFLARKTRRAEALGAFLSIGRPGEGGLIYGPCLTGEDAGQPGVGGIIH</sequence>
<protein>
    <submittedName>
        <fullName evidence="1">Uncharacterized protein</fullName>
    </submittedName>
</protein>
<gene>
    <name evidence="1" type="ORF">TRIVIDRAFT_213636</name>
</gene>
<dbReference type="OrthoDB" id="5301473at2759"/>
<dbReference type="RefSeq" id="XP_013953860.1">
    <property type="nucleotide sequence ID" value="XM_014098385.1"/>
</dbReference>
<accession>G9N1N6</accession>
<organism evidence="1 2">
    <name type="scientific">Hypocrea virens (strain Gv29-8 / FGSC 10586)</name>
    <name type="common">Gliocladium virens</name>
    <name type="synonym">Trichoderma virens</name>
    <dbReference type="NCBI Taxonomy" id="413071"/>
    <lineage>
        <taxon>Eukaryota</taxon>
        <taxon>Fungi</taxon>
        <taxon>Dikarya</taxon>
        <taxon>Ascomycota</taxon>
        <taxon>Pezizomycotina</taxon>
        <taxon>Sordariomycetes</taxon>
        <taxon>Hypocreomycetidae</taxon>
        <taxon>Hypocreales</taxon>
        <taxon>Hypocreaceae</taxon>
        <taxon>Trichoderma</taxon>
    </lineage>
</organism>
<keyword evidence="2" id="KW-1185">Reference proteome</keyword>
<name>G9N1N6_HYPVG</name>
<proteinExistence type="predicted"/>
<reference evidence="1 2" key="1">
    <citation type="journal article" date="2011" name="Genome Biol.">
        <title>Comparative genome sequence analysis underscores mycoparasitism as the ancestral life style of Trichoderma.</title>
        <authorList>
            <person name="Kubicek C.P."/>
            <person name="Herrera-Estrella A."/>
            <person name="Seidl-Seiboth V."/>
            <person name="Martinez D.A."/>
            <person name="Druzhinina I.S."/>
            <person name="Thon M."/>
            <person name="Zeilinger S."/>
            <person name="Casas-Flores S."/>
            <person name="Horwitz B.A."/>
            <person name="Mukherjee P.K."/>
            <person name="Mukherjee M."/>
            <person name="Kredics L."/>
            <person name="Alcaraz L.D."/>
            <person name="Aerts A."/>
            <person name="Antal Z."/>
            <person name="Atanasova L."/>
            <person name="Cervantes-Badillo M.G."/>
            <person name="Challacombe J."/>
            <person name="Chertkov O."/>
            <person name="McCluskey K."/>
            <person name="Coulpier F."/>
            <person name="Deshpande N."/>
            <person name="von Doehren H."/>
            <person name="Ebbole D.J."/>
            <person name="Esquivel-Naranjo E.U."/>
            <person name="Fekete E."/>
            <person name="Flipphi M."/>
            <person name="Glaser F."/>
            <person name="Gomez-Rodriguez E.Y."/>
            <person name="Gruber S."/>
            <person name="Han C."/>
            <person name="Henrissat B."/>
            <person name="Hermosa R."/>
            <person name="Hernandez-Onate M."/>
            <person name="Karaffa L."/>
            <person name="Kosti I."/>
            <person name="Le Crom S."/>
            <person name="Lindquist E."/>
            <person name="Lucas S."/>
            <person name="Luebeck M."/>
            <person name="Luebeck P.S."/>
            <person name="Margeot A."/>
            <person name="Metz B."/>
            <person name="Misra M."/>
            <person name="Nevalainen H."/>
            <person name="Omann M."/>
            <person name="Packer N."/>
            <person name="Perrone G."/>
            <person name="Uresti-Rivera E.E."/>
            <person name="Salamov A."/>
            <person name="Schmoll M."/>
            <person name="Seiboth B."/>
            <person name="Shapiro H."/>
            <person name="Sukno S."/>
            <person name="Tamayo-Ramos J.A."/>
            <person name="Tisch D."/>
            <person name="Wiest A."/>
            <person name="Wilkinson H.H."/>
            <person name="Zhang M."/>
            <person name="Coutinho P.M."/>
            <person name="Kenerley C.M."/>
            <person name="Monte E."/>
            <person name="Baker S.E."/>
            <person name="Grigoriev I.V."/>
        </authorList>
    </citation>
    <scope>NUCLEOTIDE SEQUENCE [LARGE SCALE GENOMIC DNA]</scope>
    <source>
        <strain evidence="2">Gv29-8 / FGSC 10586</strain>
    </source>
</reference>
<evidence type="ECO:0000313" key="1">
    <source>
        <dbReference type="EMBL" id="EHK19664.1"/>
    </source>
</evidence>
<dbReference type="Proteomes" id="UP000007115">
    <property type="component" value="Unassembled WGS sequence"/>
</dbReference>
<dbReference type="EMBL" id="ABDF02000083">
    <property type="protein sequence ID" value="EHK19664.1"/>
    <property type="molecule type" value="Genomic_DNA"/>
</dbReference>
<evidence type="ECO:0000313" key="2">
    <source>
        <dbReference type="Proteomes" id="UP000007115"/>
    </source>
</evidence>
<comment type="caution">
    <text evidence="1">The sequence shown here is derived from an EMBL/GenBank/DDBJ whole genome shotgun (WGS) entry which is preliminary data.</text>
</comment>
<dbReference type="HOGENOM" id="CLU_2996782_0_0_1"/>
<dbReference type="VEuPathDB" id="FungiDB:TRIVIDRAFT_186937"/>
<dbReference type="AlphaFoldDB" id="G9N1N6"/>